<evidence type="ECO:0008006" key="5">
    <source>
        <dbReference type="Google" id="ProtNLM"/>
    </source>
</evidence>
<evidence type="ECO:0000256" key="1">
    <source>
        <dbReference type="SAM" id="MobiDB-lite"/>
    </source>
</evidence>
<feature type="region of interest" description="Disordered" evidence="1">
    <location>
        <begin position="103"/>
        <end position="131"/>
    </location>
</feature>
<evidence type="ECO:0000313" key="3">
    <source>
        <dbReference type="EMBL" id="MFC6996806.1"/>
    </source>
</evidence>
<feature type="signal peptide" evidence="2">
    <location>
        <begin position="1"/>
        <end position="24"/>
    </location>
</feature>
<name>A0ABW2DKK9_9BACT</name>
<protein>
    <recommendedName>
        <fullName evidence="5">Lipoprotein</fullName>
    </recommendedName>
</protein>
<feature type="chain" id="PRO_5046281709" description="Lipoprotein" evidence="2">
    <location>
        <begin position="25"/>
        <end position="142"/>
    </location>
</feature>
<keyword evidence="4" id="KW-1185">Reference proteome</keyword>
<dbReference type="PROSITE" id="PS51257">
    <property type="entry name" value="PROKAR_LIPOPROTEIN"/>
    <property type="match status" value="1"/>
</dbReference>
<feature type="compositionally biased region" description="Basic and acidic residues" evidence="1">
    <location>
        <begin position="36"/>
        <end position="45"/>
    </location>
</feature>
<evidence type="ECO:0000313" key="4">
    <source>
        <dbReference type="Proteomes" id="UP001596405"/>
    </source>
</evidence>
<feature type="region of interest" description="Disordered" evidence="1">
    <location>
        <begin position="25"/>
        <end position="55"/>
    </location>
</feature>
<evidence type="ECO:0000256" key="2">
    <source>
        <dbReference type="SAM" id="SignalP"/>
    </source>
</evidence>
<keyword evidence="2" id="KW-0732">Signal</keyword>
<reference evidence="4" key="1">
    <citation type="journal article" date="2019" name="Int. J. Syst. Evol. Microbiol.">
        <title>The Global Catalogue of Microorganisms (GCM) 10K type strain sequencing project: providing services to taxonomists for standard genome sequencing and annotation.</title>
        <authorList>
            <consortium name="The Broad Institute Genomics Platform"/>
            <consortium name="The Broad Institute Genome Sequencing Center for Infectious Disease"/>
            <person name="Wu L."/>
            <person name="Ma J."/>
        </authorList>
    </citation>
    <scope>NUCLEOTIDE SEQUENCE [LARGE SCALE GENOMIC DNA]</scope>
    <source>
        <strain evidence="4">CGMCC 4.7393</strain>
    </source>
</reference>
<gene>
    <name evidence="3" type="ORF">ACFQHR_04180</name>
</gene>
<sequence>MKSLIKYFTLLFSLSLLISCSPHATAQKSKKKKRAPKEVKGHDGLVKGAAPSGPNAERQFVLSRQQAMTQAKQNGYSTGSAYSGVNNQYESGKGRFSMRAYTNKNAEKKKKKKSKKIVDQENPNGKMYKEGVKKRKRKFLFF</sequence>
<dbReference type="EMBL" id="JBHSYQ010000003">
    <property type="protein sequence ID" value="MFC6996806.1"/>
    <property type="molecule type" value="Genomic_DNA"/>
</dbReference>
<organism evidence="3 4">
    <name type="scientific">Rufibacter roseus</name>
    <dbReference type="NCBI Taxonomy" id="1567108"/>
    <lineage>
        <taxon>Bacteria</taxon>
        <taxon>Pseudomonadati</taxon>
        <taxon>Bacteroidota</taxon>
        <taxon>Cytophagia</taxon>
        <taxon>Cytophagales</taxon>
        <taxon>Hymenobacteraceae</taxon>
        <taxon>Rufibacter</taxon>
    </lineage>
</organism>
<comment type="caution">
    <text evidence="3">The sequence shown here is derived from an EMBL/GenBank/DDBJ whole genome shotgun (WGS) entry which is preliminary data.</text>
</comment>
<dbReference type="Proteomes" id="UP001596405">
    <property type="component" value="Unassembled WGS sequence"/>
</dbReference>
<proteinExistence type="predicted"/>
<accession>A0ABW2DKK9</accession>
<dbReference type="RefSeq" id="WP_066623837.1">
    <property type="nucleotide sequence ID" value="NZ_JBHSYQ010000003.1"/>
</dbReference>